<keyword evidence="4 6" id="KW-1133">Transmembrane helix</keyword>
<dbReference type="EMBL" id="KI630214">
    <property type="protein sequence ID" value="EYU44280.1"/>
    <property type="molecule type" value="Genomic_DNA"/>
</dbReference>
<dbReference type="OrthoDB" id="672773at2759"/>
<protein>
    <recommendedName>
        <fullName evidence="9">Tetraspanin</fullName>
    </recommendedName>
</protein>
<evidence type="ECO:0008006" key="9">
    <source>
        <dbReference type="Google" id="ProtNLM"/>
    </source>
</evidence>
<evidence type="ECO:0000313" key="7">
    <source>
        <dbReference type="EMBL" id="EYU44280.1"/>
    </source>
</evidence>
<evidence type="ECO:0000256" key="1">
    <source>
        <dbReference type="ARBA" id="ARBA00004141"/>
    </source>
</evidence>
<organism evidence="7 8">
    <name type="scientific">Erythranthe guttata</name>
    <name type="common">Yellow monkey flower</name>
    <name type="synonym">Mimulus guttatus</name>
    <dbReference type="NCBI Taxonomy" id="4155"/>
    <lineage>
        <taxon>Eukaryota</taxon>
        <taxon>Viridiplantae</taxon>
        <taxon>Streptophyta</taxon>
        <taxon>Embryophyta</taxon>
        <taxon>Tracheophyta</taxon>
        <taxon>Spermatophyta</taxon>
        <taxon>Magnoliopsida</taxon>
        <taxon>eudicotyledons</taxon>
        <taxon>Gunneridae</taxon>
        <taxon>Pentapetalae</taxon>
        <taxon>asterids</taxon>
        <taxon>lamiids</taxon>
        <taxon>Lamiales</taxon>
        <taxon>Phrymaceae</taxon>
        <taxon>Erythranthe</taxon>
    </lineage>
</organism>
<evidence type="ECO:0000256" key="5">
    <source>
        <dbReference type="ARBA" id="ARBA00023136"/>
    </source>
</evidence>
<dbReference type="GO" id="GO:0005886">
    <property type="term" value="C:plasma membrane"/>
    <property type="evidence" value="ECO:0000318"/>
    <property type="project" value="GO_Central"/>
</dbReference>
<sequence length="262" mass="29904">MSSCARVTLTLFNIAILIYAVIQIIMSTTPDQPIIALCSYNSASSLQWMGIFFLVVSIIGLMGSCFRIKAVESIYLWVLVIWTGATIVFALFIYASMPGQSPYLTFNAINREGFWLKQYRPVLQTALVNEKDWYRIKTCYKETHICDVLKNVTNPTTSRFVQTGCCFPPYRCLKFNSNTSLSFKNMDDECKTWSKLGVGKECFDCDSCKAAYLANFQEQWDSHIVDEVLRILFLVAASGFAFYVYKEDEIPIDPKHGKHVRI</sequence>
<dbReference type="Pfam" id="PF00335">
    <property type="entry name" value="Tetraspanin"/>
    <property type="match status" value="1"/>
</dbReference>
<dbReference type="Proteomes" id="UP000030748">
    <property type="component" value="Unassembled WGS sequence"/>
</dbReference>
<evidence type="ECO:0000313" key="8">
    <source>
        <dbReference type="Proteomes" id="UP000030748"/>
    </source>
</evidence>
<dbReference type="AlphaFoldDB" id="A0A022RZ74"/>
<dbReference type="GO" id="GO:0009506">
    <property type="term" value="C:plasmodesma"/>
    <property type="evidence" value="ECO:0000318"/>
    <property type="project" value="GO_Central"/>
</dbReference>
<evidence type="ECO:0000256" key="4">
    <source>
        <dbReference type="ARBA" id="ARBA00022989"/>
    </source>
</evidence>
<evidence type="ECO:0000256" key="2">
    <source>
        <dbReference type="ARBA" id="ARBA00006840"/>
    </source>
</evidence>
<dbReference type="PANTHER" id="PTHR32191">
    <property type="entry name" value="TETRASPANIN-8-RELATED"/>
    <property type="match status" value="1"/>
</dbReference>
<gene>
    <name evidence="7" type="ORF">MIMGU_mgv1a012081mg</name>
</gene>
<comment type="similarity">
    <text evidence="2">Belongs to the tetraspanin (TM4SF) family.</text>
</comment>
<name>A0A022RZ74_ERYGU</name>
<comment type="subcellular location">
    <subcellularLocation>
        <location evidence="1">Membrane</location>
        <topology evidence="1">Multi-pass membrane protein</topology>
    </subcellularLocation>
</comment>
<dbReference type="STRING" id="4155.A0A022RZ74"/>
<evidence type="ECO:0000256" key="6">
    <source>
        <dbReference type="SAM" id="Phobius"/>
    </source>
</evidence>
<dbReference type="InterPro" id="IPR018499">
    <property type="entry name" value="Tetraspanin/Peripherin"/>
</dbReference>
<dbReference type="InterPro" id="IPR044991">
    <property type="entry name" value="TET_plant"/>
</dbReference>
<dbReference type="OMA" id="CERWANG"/>
<accession>A0A022RZ74</accession>
<keyword evidence="3 6" id="KW-0812">Transmembrane</keyword>
<feature type="transmembrane region" description="Helical" evidence="6">
    <location>
        <begin position="74"/>
        <end position="95"/>
    </location>
</feature>
<evidence type="ECO:0000256" key="3">
    <source>
        <dbReference type="ARBA" id="ARBA00022692"/>
    </source>
</evidence>
<keyword evidence="5 6" id="KW-0472">Membrane</keyword>
<feature type="transmembrane region" description="Helical" evidence="6">
    <location>
        <begin position="7"/>
        <end position="26"/>
    </location>
</feature>
<dbReference type="GO" id="GO:0009734">
    <property type="term" value="P:auxin-activated signaling pathway"/>
    <property type="evidence" value="ECO:0007669"/>
    <property type="project" value="InterPro"/>
</dbReference>
<reference evidence="7 8" key="1">
    <citation type="journal article" date="2013" name="Proc. Natl. Acad. Sci. U.S.A.">
        <title>Fine-scale variation in meiotic recombination in Mimulus inferred from population shotgun sequencing.</title>
        <authorList>
            <person name="Hellsten U."/>
            <person name="Wright K.M."/>
            <person name="Jenkins J."/>
            <person name="Shu S."/>
            <person name="Yuan Y."/>
            <person name="Wessler S.R."/>
            <person name="Schmutz J."/>
            <person name="Willis J.H."/>
            <person name="Rokhsar D.S."/>
        </authorList>
    </citation>
    <scope>NUCLEOTIDE SEQUENCE [LARGE SCALE GENOMIC DNA]</scope>
    <source>
        <strain evidence="8">cv. DUN x IM62</strain>
    </source>
</reference>
<dbReference type="KEGG" id="egt:105971957"/>
<feature type="transmembrane region" description="Helical" evidence="6">
    <location>
        <begin position="46"/>
        <end position="67"/>
    </location>
</feature>
<proteinExistence type="inferred from homology"/>
<keyword evidence="8" id="KW-1185">Reference proteome</keyword>